<comment type="caution">
    <text evidence="1">The sequence shown here is derived from an EMBL/GenBank/DDBJ whole genome shotgun (WGS) entry which is preliminary data.</text>
</comment>
<proteinExistence type="predicted"/>
<gene>
    <name evidence="1" type="ORF">NV381_04965</name>
</gene>
<dbReference type="InterPro" id="IPR023198">
    <property type="entry name" value="PGP-like_dom2"/>
</dbReference>
<evidence type="ECO:0000313" key="1">
    <source>
        <dbReference type="EMBL" id="MCR8630552.1"/>
    </source>
</evidence>
<dbReference type="InterPro" id="IPR036412">
    <property type="entry name" value="HAD-like_sf"/>
</dbReference>
<dbReference type="InterPro" id="IPR050155">
    <property type="entry name" value="HAD-like_hydrolase_sf"/>
</dbReference>
<dbReference type="Pfam" id="PF13419">
    <property type="entry name" value="HAD_2"/>
    <property type="match status" value="1"/>
</dbReference>
<dbReference type="GO" id="GO:0016787">
    <property type="term" value="F:hydrolase activity"/>
    <property type="evidence" value="ECO:0007669"/>
    <property type="project" value="UniProtKB-KW"/>
</dbReference>
<keyword evidence="1" id="KW-0378">Hydrolase</keyword>
<dbReference type="SUPFAM" id="SSF56784">
    <property type="entry name" value="HAD-like"/>
    <property type="match status" value="1"/>
</dbReference>
<dbReference type="InterPro" id="IPR023214">
    <property type="entry name" value="HAD_sf"/>
</dbReference>
<keyword evidence="2" id="KW-1185">Reference proteome</keyword>
<accession>A0ABT1YCA4</accession>
<organism evidence="1 2">
    <name type="scientific">Paenibacillus radicis</name>
    <name type="common">ex Xue et al. 2023</name>
    <dbReference type="NCBI Taxonomy" id="2972489"/>
    <lineage>
        <taxon>Bacteria</taxon>
        <taxon>Bacillati</taxon>
        <taxon>Bacillota</taxon>
        <taxon>Bacilli</taxon>
        <taxon>Bacillales</taxon>
        <taxon>Paenibacillaceae</taxon>
        <taxon>Paenibacillus</taxon>
    </lineage>
</organism>
<dbReference type="Proteomes" id="UP001300012">
    <property type="component" value="Unassembled WGS sequence"/>
</dbReference>
<dbReference type="Gene3D" id="3.40.50.1000">
    <property type="entry name" value="HAD superfamily/HAD-like"/>
    <property type="match status" value="1"/>
</dbReference>
<protein>
    <submittedName>
        <fullName evidence="1">HAD family hydrolase</fullName>
    </submittedName>
</protein>
<evidence type="ECO:0000313" key="2">
    <source>
        <dbReference type="Proteomes" id="UP001300012"/>
    </source>
</evidence>
<reference evidence="1 2" key="1">
    <citation type="submission" date="2022-08" db="EMBL/GenBank/DDBJ databases">
        <title>Paenibacillus endoradicis sp. nov., Paenibacillus radicibacter sp. nov and Paenibacillus pararadicis sp. nov., three cold-adapted plant growth-promoting bacteria isolated from root of Larix gmelinii in Great Khingan.</title>
        <authorList>
            <person name="Xue H."/>
        </authorList>
    </citation>
    <scope>NUCLEOTIDE SEQUENCE [LARGE SCALE GENOMIC DNA]</scope>
    <source>
        <strain evidence="1 2">N5-1-1-5</strain>
    </source>
</reference>
<name>A0ABT1YCA4_9BACL</name>
<dbReference type="SFLD" id="SFLDG01129">
    <property type="entry name" value="C1.5:_HAD__Beta-PGM__Phosphata"/>
    <property type="match status" value="1"/>
</dbReference>
<dbReference type="Gene3D" id="1.10.150.240">
    <property type="entry name" value="Putative phosphatase, domain 2"/>
    <property type="match status" value="1"/>
</dbReference>
<dbReference type="SFLD" id="SFLDS00003">
    <property type="entry name" value="Haloacid_Dehalogenase"/>
    <property type="match status" value="1"/>
</dbReference>
<dbReference type="InterPro" id="IPR041492">
    <property type="entry name" value="HAD_2"/>
</dbReference>
<dbReference type="RefSeq" id="WP_258212172.1">
    <property type="nucleotide sequence ID" value="NZ_JANQBD010000003.1"/>
</dbReference>
<dbReference type="EMBL" id="JANQBD010000003">
    <property type="protein sequence ID" value="MCR8630552.1"/>
    <property type="molecule type" value="Genomic_DNA"/>
</dbReference>
<sequence length="168" mass="19451">MISVILWDLDGTIQDSESLAKEGTRYGFMQMLGREPTEEEFAQLLGRPVPIVYQEWFDIDLARKILDSGTCFYHERAEQIPCYAGVTDLLCELIRRGYRMGVVSSKRRLHVKNELKLKNLDNLFDVVIAQEDTQIHKPHPEPLILHHQRVAFTLETSPLTCEQLLLQE</sequence>
<dbReference type="PANTHER" id="PTHR43434">
    <property type="entry name" value="PHOSPHOGLYCOLATE PHOSPHATASE"/>
    <property type="match status" value="1"/>
</dbReference>
<dbReference type="PANTHER" id="PTHR43434:SF1">
    <property type="entry name" value="PHOSPHOGLYCOLATE PHOSPHATASE"/>
    <property type="match status" value="1"/>
</dbReference>